<evidence type="ECO:0000256" key="1">
    <source>
        <dbReference type="SAM" id="MobiDB-lite"/>
    </source>
</evidence>
<dbReference type="InParanoid" id="A0A2J7R1Z8"/>
<dbReference type="AlphaFoldDB" id="A0A2J7R1Z8"/>
<dbReference type="OrthoDB" id="10250105at2759"/>
<evidence type="ECO:0000313" key="3">
    <source>
        <dbReference type="Proteomes" id="UP000235965"/>
    </source>
</evidence>
<accession>A0A2J7R1Z8</accession>
<reference evidence="2 3" key="1">
    <citation type="submission" date="2017-12" db="EMBL/GenBank/DDBJ databases">
        <title>Hemimetabolous genomes reveal molecular basis of termite eusociality.</title>
        <authorList>
            <person name="Harrison M.C."/>
            <person name="Jongepier E."/>
            <person name="Robertson H.M."/>
            <person name="Arning N."/>
            <person name="Bitard-Feildel T."/>
            <person name="Chao H."/>
            <person name="Childers C.P."/>
            <person name="Dinh H."/>
            <person name="Doddapaneni H."/>
            <person name="Dugan S."/>
            <person name="Gowin J."/>
            <person name="Greiner C."/>
            <person name="Han Y."/>
            <person name="Hu H."/>
            <person name="Hughes D.S.T."/>
            <person name="Huylmans A.-K."/>
            <person name="Kemena C."/>
            <person name="Kremer L.P.M."/>
            <person name="Lee S.L."/>
            <person name="Lopez-Ezquerra A."/>
            <person name="Mallet L."/>
            <person name="Monroy-Kuhn J.M."/>
            <person name="Moser A."/>
            <person name="Murali S.C."/>
            <person name="Muzny D.M."/>
            <person name="Otani S."/>
            <person name="Piulachs M.-D."/>
            <person name="Poelchau M."/>
            <person name="Qu J."/>
            <person name="Schaub F."/>
            <person name="Wada-Katsumata A."/>
            <person name="Worley K.C."/>
            <person name="Xie Q."/>
            <person name="Ylla G."/>
            <person name="Poulsen M."/>
            <person name="Gibbs R.A."/>
            <person name="Schal C."/>
            <person name="Richards S."/>
            <person name="Belles X."/>
            <person name="Korb J."/>
            <person name="Bornberg-Bauer E."/>
        </authorList>
    </citation>
    <scope>NUCLEOTIDE SEQUENCE [LARGE SCALE GENOMIC DNA]</scope>
    <source>
        <tissue evidence="2">Whole body</tissue>
    </source>
</reference>
<dbReference type="EMBL" id="NEVH01008202">
    <property type="protein sequence ID" value="PNF34860.1"/>
    <property type="molecule type" value="Genomic_DNA"/>
</dbReference>
<name>A0A2J7R1Z8_9NEOP</name>
<proteinExistence type="predicted"/>
<feature type="region of interest" description="Disordered" evidence="1">
    <location>
        <begin position="164"/>
        <end position="189"/>
    </location>
</feature>
<gene>
    <name evidence="2" type="ORF">B7P43_G03749</name>
</gene>
<evidence type="ECO:0000313" key="2">
    <source>
        <dbReference type="EMBL" id="PNF34860.1"/>
    </source>
</evidence>
<comment type="caution">
    <text evidence="2">The sequence shown here is derived from an EMBL/GenBank/DDBJ whole genome shotgun (WGS) entry which is preliminary data.</text>
</comment>
<dbReference type="Proteomes" id="UP000235965">
    <property type="component" value="Unassembled WGS sequence"/>
</dbReference>
<organism evidence="2 3">
    <name type="scientific">Cryptotermes secundus</name>
    <dbReference type="NCBI Taxonomy" id="105785"/>
    <lineage>
        <taxon>Eukaryota</taxon>
        <taxon>Metazoa</taxon>
        <taxon>Ecdysozoa</taxon>
        <taxon>Arthropoda</taxon>
        <taxon>Hexapoda</taxon>
        <taxon>Insecta</taxon>
        <taxon>Pterygota</taxon>
        <taxon>Neoptera</taxon>
        <taxon>Polyneoptera</taxon>
        <taxon>Dictyoptera</taxon>
        <taxon>Blattodea</taxon>
        <taxon>Blattoidea</taxon>
        <taxon>Termitoidae</taxon>
        <taxon>Kalotermitidae</taxon>
        <taxon>Cryptotermitinae</taxon>
        <taxon>Cryptotermes</taxon>
    </lineage>
</organism>
<keyword evidence="3" id="KW-1185">Reference proteome</keyword>
<protein>
    <submittedName>
        <fullName evidence="2">Uncharacterized protein</fullName>
    </submittedName>
</protein>
<feature type="compositionally biased region" description="Polar residues" evidence="1">
    <location>
        <begin position="1"/>
        <end position="12"/>
    </location>
</feature>
<feature type="region of interest" description="Disordered" evidence="1">
    <location>
        <begin position="1"/>
        <end position="24"/>
    </location>
</feature>
<sequence length="189" mass="20315">MLNTDSTLITHSHANEDESQDQDVHRSVNDILERRVDVQMSPVQWRTHIELLQSCTQAAKNAAATQEETCVSGHSSAVLVAGTQPLKLNSATIITIPEPSQSETGLSLTDTGSVVTVKPVAEERARSGLPGEVVPLDIASHETKSIDSFHSLTEELDHLDHDIGSDVAAKNGPSPILEEEHGPHPSSPR</sequence>